<evidence type="ECO:0000256" key="1">
    <source>
        <dbReference type="ARBA" id="ARBA00001353"/>
    </source>
</evidence>
<dbReference type="GO" id="GO:0004150">
    <property type="term" value="F:dihydroneopterin aldolase activity"/>
    <property type="evidence" value="ECO:0007669"/>
    <property type="project" value="UniProtKB-EC"/>
</dbReference>
<evidence type="ECO:0000256" key="6">
    <source>
        <dbReference type="ARBA" id="ARBA00023239"/>
    </source>
</evidence>
<dbReference type="InterPro" id="IPR006157">
    <property type="entry name" value="FolB_dom"/>
</dbReference>
<evidence type="ECO:0000256" key="5">
    <source>
        <dbReference type="ARBA" id="ARBA00022909"/>
    </source>
</evidence>
<evidence type="ECO:0000313" key="9">
    <source>
        <dbReference type="EMBL" id="CAB4668557.1"/>
    </source>
</evidence>
<dbReference type="InterPro" id="IPR043133">
    <property type="entry name" value="GTP-CH-I_C/QueF"/>
</dbReference>
<dbReference type="NCBIfam" id="TIGR00525">
    <property type="entry name" value="folB"/>
    <property type="match status" value="1"/>
</dbReference>
<proteinExistence type="inferred from homology"/>
<dbReference type="Gene3D" id="3.30.1130.10">
    <property type="match status" value="1"/>
</dbReference>
<evidence type="ECO:0000313" key="14">
    <source>
        <dbReference type="EMBL" id="CAB5073252.1"/>
    </source>
</evidence>
<evidence type="ECO:0000256" key="3">
    <source>
        <dbReference type="ARBA" id="ARBA00005708"/>
    </source>
</evidence>
<organism evidence="10">
    <name type="scientific">freshwater metagenome</name>
    <dbReference type="NCBI Taxonomy" id="449393"/>
    <lineage>
        <taxon>unclassified sequences</taxon>
        <taxon>metagenomes</taxon>
        <taxon>ecological metagenomes</taxon>
    </lineage>
</organism>
<keyword evidence="6" id="KW-0456">Lyase</keyword>
<comment type="catalytic activity">
    <reaction evidence="1">
        <text>7,8-dihydroneopterin = 6-hydroxymethyl-7,8-dihydropterin + glycolaldehyde</text>
        <dbReference type="Rhea" id="RHEA:10540"/>
        <dbReference type="ChEBI" id="CHEBI:17001"/>
        <dbReference type="ChEBI" id="CHEBI:17071"/>
        <dbReference type="ChEBI" id="CHEBI:44841"/>
        <dbReference type="EC" id="4.1.2.25"/>
    </reaction>
</comment>
<dbReference type="PANTHER" id="PTHR42844:SF1">
    <property type="entry name" value="DIHYDRONEOPTERIN ALDOLASE 1-RELATED"/>
    <property type="match status" value="1"/>
</dbReference>
<dbReference type="AlphaFoldDB" id="A0A6J6QBA0"/>
<comment type="pathway">
    <text evidence="2">Cofactor biosynthesis; tetrahydrofolate biosynthesis; 2-amino-4-hydroxy-6-hydroxymethyl-7,8-dihydropteridine diphosphate from 7,8-dihydroneopterin triphosphate: step 3/4.</text>
</comment>
<dbReference type="PANTHER" id="PTHR42844">
    <property type="entry name" value="DIHYDRONEOPTERIN ALDOLASE 1-RELATED"/>
    <property type="match status" value="1"/>
</dbReference>
<dbReference type="CDD" id="cd00534">
    <property type="entry name" value="DHNA_DHNTPE"/>
    <property type="match status" value="1"/>
</dbReference>
<dbReference type="EMBL" id="CAFBPG010000039">
    <property type="protein sequence ID" value="CAB5009995.1"/>
    <property type="molecule type" value="Genomic_DNA"/>
</dbReference>
<evidence type="ECO:0000313" key="11">
    <source>
        <dbReference type="EMBL" id="CAB4782815.1"/>
    </source>
</evidence>
<evidence type="ECO:0000313" key="13">
    <source>
        <dbReference type="EMBL" id="CAB5009995.1"/>
    </source>
</evidence>
<evidence type="ECO:0000313" key="12">
    <source>
        <dbReference type="EMBL" id="CAB4895638.1"/>
    </source>
</evidence>
<sequence>MSDQISITGIHAFGFHGVYDHERRDGQDFFVDVLIDLSLAKASQSDALKDTVDYGRICDIVIEEIAGPPCALIEKLAGNIGDQLLKTFKPIKKIKVTVHKPAAPVDAQVLDIAVTVERSR</sequence>
<dbReference type="SMART" id="SM00905">
    <property type="entry name" value="FolB"/>
    <property type="match status" value="1"/>
</dbReference>
<dbReference type="NCBIfam" id="TIGR00526">
    <property type="entry name" value="folB_dom"/>
    <property type="match status" value="1"/>
</dbReference>
<dbReference type="EMBL" id="CAFBMI010000020">
    <property type="protein sequence ID" value="CAB4895638.1"/>
    <property type="molecule type" value="Genomic_DNA"/>
</dbReference>
<accession>A0A6J6QBA0</accession>
<dbReference type="EC" id="4.1.2.25" evidence="4"/>
<dbReference type="GO" id="GO:0046656">
    <property type="term" value="P:folic acid biosynthetic process"/>
    <property type="evidence" value="ECO:0007669"/>
    <property type="project" value="UniProtKB-KW"/>
</dbReference>
<gene>
    <name evidence="9" type="ORF">UFOPK2288_00899</name>
    <name evidence="10" type="ORF">UFOPK2589_01119</name>
    <name evidence="11" type="ORF">UFOPK2931_00898</name>
    <name evidence="12" type="ORF">UFOPK3558_00402</name>
    <name evidence="13" type="ORF">UFOPK4074_00591</name>
    <name evidence="14" type="ORF">UFOPK4372_00714</name>
</gene>
<evidence type="ECO:0000259" key="8">
    <source>
        <dbReference type="SMART" id="SM00905"/>
    </source>
</evidence>
<evidence type="ECO:0000313" key="10">
    <source>
        <dbReference type="EMBL" id="CAB4706663.1"/>
    </source>
</evidence>
<dbReference type="InterPro" id="IPR006156">
    <property type="entry name" value="Dihydroneopterin_aldolase"/>
</dbReference>
<dbReference type="EMBL" id="CAEZXT010000097">
    <property type="protein sequence ID" value="CAB4706663.1"/>
    <property type="molecule type" value="Genomic_DNA"/>
</dbReference>
<dbReference type="EMBL" id="CAFBQZ010000048">
    <property type="protein sequence ID" value="CAB5073252.1"/>
    <property type="molecule type" value="Genomic_DNA"/>
</dbReference>
<dbReference type="GO" id="GO:0005737">
    <property type="term" value="C:cytoplasm"/>
    <property type="evidence" value="ECO:0007669"/>
    <property type="project" value="TreeGrafter"/>
</dbReference>
<reference evidence="10" key="1">
    <citation type="submission" date="2020-05" db="EMBL/GenBank/DDBJ databases">
        <authorList>
            <person name="Chiriac C."/>
            <person name="Salcher M."/>
            <person name="Ghai R."/>
            <person name="Kavagutti S V."/>
        </authorList>
    </citation>
    <scope>NUCLEOTIDE SEQUENCE</scope>
</reference>
<comment type="similarity">
    <text evidence="3">Belongs to the DHNA family.</text>
</comment>
<evidence type="ECO:0000256" key="4">
    <source>
        <dbReference type="ARBA" id="ARBA00013043"/>
    </source>
</evidence>
<dbReference type="FunFam" id="3.30.1130.10:FF:000003">
    <property type="entry name" value="7,8-dihydroneopterin aldolase"/>
    <property type="match status" value="1"/>
</dbReference>
<evidence type="ECO:0000256" key="7">
    <source>
        <dbReference type="ARBA" id="ARBA00032903"/>
    </source>
</evidence>
<evidence type="ECO:0000256" key="2">
    <source>
        <dbReference type="ARBA" id="ARBA00005013"/>
    </source>
</evidence>
<name>A0A6J6QBA0_9ZZZZ</name>
<dbReference type="SUPFAM" id="SSF55620">
    <property type="entry name" value="Tetrahydrobiopterin biosynthesis enzymes-like"/>
    <property type="match status" value="1"/>
</dbReference>
<dbReference type="EMBL" id="CAEZZZ010000062">
    <property type="protein sequence ID" value="CAB4782815.1"/>
    <property type="molecule type" value="Genomic_DNA"/>
</dbReference>
<keyword evidence="5" id="KW-0289">Folate biosynthesis</keyword>
<feature type="domain" description="Dihydroneopterin aldolase/epimerase" evidence="8">
    <location>
        <begin position="5"/>
        <end position="118"/>
    </location>
</feature>
<protein>
    <recommendedName>
        <fullName evidence="4">dihydroneopterin aldolase</fullName>
        <ecNumber evidence="4">4.1.2.25</ecNumber>
    </recommendedName>
    <alternativeName>
        <fullName evidence="7">7,8-dihydroneopterin aldolase</fullName>
    </alternativeName>
</protein>
<dbReference type="Pfam" id="PF02152">
    <property type="entry name" value="FolB"/>
    <property type="match status" value="1"/>
</dbReference>
<dbReference type="EMBL" id="CAEZWS010000046">
    <property type="protein sequence ID" value="CAB4668557.1"/>
    <property type="molecule type" value="Genomic_DNA"/>
</dbReference>